<dbReference type="InterPro" id="IPR036457">
    <property type="entry name" value="PPM-type-like_dom_sf"/>
</dbReference>
<keyword evidence="1" id="KW-1133">Transmembrane helix</keyword>
<sequence>NELDLAMQVQKGLLNPPIKEDNITINVSHLPSFKLAGDMYYWHKFDEHRYGIILLDMMGHGISSSLVCMFISSVMRDSIKELRDPE</sequence>
<organism evidence="2 3">
    <name type="scientific">Aestuariibaculum marinum</name>
    <dbReference type="NCBI Taxonomy" id="2683592"/>
    <lineage>
        <taxon>Bacteria</taxon>
        <taxon>Pseudomonadati</taxon>
        <taxon>Bacteroidota</taxon>
        <taxon>Flavobacteriia</taxon>
        <taxon>Flavobacteriales</taxon>
        <taxon>Flavobacteriaceae</taxon>
    </lineage>
</organism>
<dbReference type="Gene3D" id="3.60.40.10">
    <property type="entry name" value="PPM-type phosphatase domain"/>
    <property type="match status" value="1"/>
</dbReference>
<keyword evidence="1" id="KW-0812">Transmembrane</keyword>
<gene>
    <name evidence="2" type="ORF">ICJ85_16320</name>
</gene>
<comment type="caution">
    <text evidence="2">The sequence shown here is derived from an EMBL/GenBank/DDBJ whole genome shotgun (WGS) entry which is preliminary data.</text>
</comment>
<feature type="non-terminal residue" evidence="2">
    <location>
        <position position="86"/>
    </location>
</feature>
<dbReference type="Proteomes" id="UP000621516">
    <property type="component" value="Unassembled WGS sequence"/>
</dbReference>
<feature type="non-terminal residue" evidence="2">
    <location>
        <position position="1"/>
    </location>
</feature>
<proteinExistence type="predicted"/>
<evidence type="ECO:0000313" key="3">
    <source>
        <dbReference type="Proteomes" id="UP000621516"/>
    </source>
</evidence>
<feature type="transmembrane region" description="Helical" evidence="1">
    <location>
        <begin position="50"/>
        <end position="74"/>
    </location>
</feature>
<protein>
    <submittedName>
        <fullName evidence="2">SpoIIE family protein phosphatase</fullName>
    </submittedName>
</protein>
<reference evidence="2 3" key="1">
    <citation type="journal article" date="2018" name="J. Microbiol.">
        <title>Aestuariibaculum marinum sp. nov., a marine bacterium isolated from seawater in South Korea.</title>
        <authorList>
            <person name="Choi J."/>
            <person name="Lee D."/>
            <person name="Jang J.H."/>
            <person name="Cha S."/>
            <person name="Seo T."/>
        </authorList>
    </citation>
    <scope>NUCLEOTIDE SEQUENCE [LARGE SCALE GENOMIC DNA]</scope>
    <source>
        <strain evidence="2 3">IP7</strain>
    </source>
</reference>
<dbReference type="AlphaFoldDB" id="A0A8J6Q8Z2"/>
<evidence type="ECO:0000256" key="1">
    <source>
        <dbReference type="SAM" id="Phobius"/>
    </source>
</evidence>
<accession>A0A8J6Q8Z2</accession>
<name>A0A8J6Q8Z2_9FLAO</name>
<dbReference type="EMBL" id="JACVXD010000085">
    <property type="protein sequence ID" value="MBD0825573.1"/>
    <property type="molecule type" value="Genomic_DNA"/>
</dbReference>
<evidence type="ECO:0000313" key="2">
    <source>
        <dbReference type="EMBL" id="MBD0825573.1"/>
    </source>
</evidence>
<keyword evidence="3" id="KW-1185">Reference proteome</keyword>
<keyword evidence="1" id="KW-0472">Membrane</keyword>